<feature type="binding site" evidence="10">
    <location>
        <position position="238"/>
    </location>
    <ligand>
        <name>ATP</name>
        <dbReference type="ChEBI" id="CHEBI:30616"/>
    </ligand>
</feature>
<protein>
    <recommendedName>
        <fullName evidence="3">Isopentenyl phosphate kinase</fullName>
        <ecNumber evidence="2">2.7.4.26</ecNumber>
    </recommendedName>
</protein>
<dbReference type="Pfam" id="PF00696">
    <property type="entry name" value="AA_kinase"/>
    <property type="match status" value="1"/>
</dbReference>
<gene>
    <name evidence="13" type="ORF">DLAC_11525</name>
</gene>
<evidence type="ECO:0000256" key="4">
    <source>
        <dbReference type="ARBA" id="ARBA00022679"/>
    </source>
</evidence>
<dbReference type="InterPro" id="IPR001048">
    <property type="entry name" value="Asp/Glu/Uridylate_kinase"/>
</dbReference>
<evidence type="ECO:0000256" key="11">
    <source>
        <dbReference type="PIRSR" id="PIRSR016496-2"/>
    </source>
</evidence>
<dbReference type="STRING" id="361077.A0A152A2S0"/>
<evidence type="ECO:0000256" key="2">
    <source>
        <dbReference type="ARBA" id="ARBA00012908"/>
    </source>
</evidence>
<comment type="caution">
    <text evidence="13">The sequence shown here is derived from an EMBL/GenBank/DDBJ whole genome shotgun (WGS) entry which is preliminary data.</text>
</comment>
<dbReference type="NCBIfam" id="NF040647">
    <property type="entry name" value="IPPK_Arch"/>
    <property type="match status" value="1"/>
</dbReference>
<dbReference type="PANTHER" id="PTHR43654">
    <property type="entry name" value="GLUTAMATE 5-KINASE"/>
    <property type="match status" value="1"/>
</dbReference>
<dbReference type="CDD" id="cd04241">
    <property type="entry name" value="AAK_FomA-like"/>
    <property type="match status" value="1"/>
</dbReference>
<evidence type="ECO:0000313" key="14">
    <source>
        <dbReference type="Proteomes" id="UP000076078"/>
    </source>
</evidence>
<reference evidence="13 14" key="1">
    <citation type="submission" date="2015-12" db="EMBL/GenBank/DDBJ databases">
        <title>Dictyostelia acquired genes for synthesis and detection of signals that induce cell-type specialization by lateral gene transfer from prokaryotes.</title>
        <authorList>
            <person name="Gloeckner G."/>
            <person name="Schaap P."/>
        </authorList>
    </citation>
    <scope>NUCLEOTIDE SEQUENCE [LARGE SCALE GENOMIC DNA]</scope>
    <source>
        <strain evidence="13 14">TK</strain>
    </source>
</reference>
<dbReference type="PIRSF" id="PIRSF016496">
    <property type="entry name" value="Kin_FomA"/>
    <property type="match status" value="1"/>
</dbReference>
<dbReference type="InterPro" id="IPR036393">
    <property type="entry name" value="AceGlu_kinase-like_sf"/>
</dbReference>
<evidence type="ECO:0000256" key="1">
    <source>
        <dbReference type="ARBA" id="ARBA00010540"/>
    </source>
</evidence>
<evidence type="ECO:0000256" key="10">
    <source>
        <dbReference type="PIRSR" id="PIRSR016496-1"/>
    </source>
</evidence>
<evidence type="ECO:0000256" key="5">
    <source>
        <dbReference type="ARBA" id="ARBA00022741"/>
    </source>
</evidence>
<feature type="binding site" evidence="10">
    <location>
        <position position="52"/>
    </location>
    <ligand>
        <name>ATP</name>
        <dbReference type="ChEBI" id="CHEBI:30616"/>
    </ligand>
</feature>
<keyword evidence="4" id="KW-0808">Transferase</keyword>
<dbReference type="InterPro" id="IPR024192">
    <property type="entry name" value="Fosfomycin_R_FomA-type"/>
</dbReference>
<evidence type="ECO:0000256" key="3">
    <source>
        <dbReference type="ARBA" id="ARBA00017267"/>
    </source>
</evidence>
<dbReference type="OMA" id="HHNASEH"/>
<dbReference type="GO" id="GO:0005829">
    <property type="term" value="C:cytosol"/>
    <property type="evidence" value="ECO:0007669"/>
    <property type="project" value="TreeGrafter"/>
</dbReference>
<comment type="similarity">
    <text evidence="1">Belongs to the isopentenyl phosphate kinase family.</text>
</comment>
<feature type="site" description="Transition state stabilizer" evidence="11">
    <location>
        <position position="17"/>
    </location>
</feature>
<dbReference type="EMBL" id="LODT01000013">
    <property type="protein sequence ID" value="KYR00538.1"/>
    <property type="molecule type" value="Genomic_DNA"/>
</dbReference>
<keyword evidence="14" id="KW-1185">Reference proteome</keyword>
<feature type="binding site" evidence="10">
    <location>
        <position position="56"/>
    </location>
    <ligand>
        <name>substrate</name>
    </ligand>
</feature>
<proteinExistence type="inferred from homology"/>
<dbReference type="PANTHER" id="PTHR43654:SF1">
    <property type="entry name" value="ISOPENTENYL PHOSPHATE KINASE"/>
    <property type="match status" value="1"/>
</dbReference>
<feature type="binding site" evidence="10">
    <location>
        <begin position="197"/>
        <end position="202"/>
    </location>
    <ligand>
        <name>ATP</name>
        <dbReference type="ChEBI" id="CHEBI:30616"/>
    </ligand>
</feature>
<dbReference type="OrthoDB" id="1934954at2759"/>
<dbReference type="AlphaFoldDB" id="A0A152A2S0"/>
<feature type="binding site" evidence="10">
    <location>
        <position position="242"/>
    </location>
    <ligand>
        <name>ATP</name>
        <dbReference type="ChEBI" id="CHEBI:30616"/>
    </ligand>
</feature>
<evidence type="ECO:0000256" key="6">
    <source>
        <dbReference type="ARBA" id="ARBA00022777"/>
    </source>
</evidence>
<dbReference type="GO" id="GO:0016301">
    <property type="term" value="F:kinase activity"/>
    <property type="evidence" value="ECO:0007669"/>
    <property type="project" value="UniProtKB-KW"/>
</dbReference>
<dbReference type="GO" id="GO:0102043">
    <property type="term" value="F:isopentenyl phosphate kinase activity"/>
    <property type="evidence" value="ECO:0007669"/>
    <property type="project" value="UniProtKB-EC"/>
</dbReference>
<feature type="binding site" evidence="10">
    <location>
        <position position="171"/>
    </location>
    <ligand>
        <name>substrate</name>
    </ligand>
</feature>
<name>A0A152A2S0_TIELA</name>
<evidence type="ECO:0000259" key="12">
    <source>
        <dbReference type="Pfam" id="PF00696"/>
    </source>
</evidence>
<keyword evidence="5 10" id="KW-0547">Nucleotide-binding</keyword>
<dbReference type="Proteomes" id="UP000076078">
    <property type="component" value="Unassembled WGS sequence"/>
</dbReference>
<keyword evidence="8" id="KW-0414">Isoprene biosynthesis</keyword>
<comment type="catalytic activity">
    <reaction evidence="9">
        <text>isopentenyl phosphate + ATP = isopentenyl diphosphate + ADP</text>
        <dbReference type="Rhea" id="RHEA:33963"/>
        <dbReference type="ChEBI" id="CHEBI:30616"/>
        <dbReference type="ChEBI" id="CHEBI:65078"/>
        <dbReference type="ChEBI" id="CHEBI:128769"/>
        <dbReference type="ChEBI" id="CHEBI:456216"/>
        <dbReference type="EC" id="2.7.4.26"/>
    </reaction>
</comment>
<dbReference type="SUPFAM" id="SSF53633">
    <property type="entry name" value="Carbamate kinase-like"/>
    <property type="match status" value="1"/>
</dbReference>
<feature type="domain" description="Aspartate/glutamate/uridylate kinase" evidence="12">
    <location>
        <begin position="3"/>
        <end position="260"/>
    </location>
</feature>
<evidence type="ECO:0000256" key="7">
    <source>
        <dbReference type="ARBA" id="ARBA00022840"/>
    </source>
</evidence>
<organism evidence="13 14">
    <name type="scientific">Tieghemostelium lacteum</name>
    <name type="common">Slime mold</name>
    <name type="synonym">Dictyostelium lacteum</name>
    <dbReference type="NCBI Taxonomy" id="361077"/>
    <lineage>
        <taxon>Eukaryota</taxon>
        <taxon>Amoebozoa</taxon>
        <taxon>Evosea</taxon>
        <taxon>Eumycetozoa</taxon>
        <taxon>Dictyostelia</taxon>
        <taxon>Dictyosteliales</taxon>
        <taxon>Raperosteliaceae</taxon>
        <taxon>Tieghemostelium</taxon>
    </lineage>
</organism>
<dbReference type="GO" id="GO:0005524">
    <property type="term" value="F:ATP binding"/>
    <property type="evidence" value="ECO:0007669"/>
    <property type="project" value="UniProtKB-KW"/>
</dbReference>
<sequence length="295" mass="32323">MNKLIIIKCGGAYISVKEKHETVDEKHMNNLVELIVRLRKNGYRICLIIGAGSFGHFEAKEYSVNKGLQNDSKVQLTMGIAKTRSSVTKLLYMVVSKLINSGIEAVALSPFGSWLTDKDRVVYSNIDLIRQCLNGTSSSSPDSQCSIHSIVPVLHGDVCMDITKGCGIISGDLIINYLSQQLNPEKCVFISDVEGFYNKSPKLHQEAKLIPLILCKKDQGSQIAAETSDKLDHDVTGGMKSKYDSAYEIASVYLIPVFICGGNSSLSLIESCCTCTLNSPKTNPINNSTLFYPLL</sequence>
<feature type="binding site" evidence="10">
    <location>
        <position position="51"/>
    </location>
    <ligand>
        <name>substrate</name>
    </ligand>
</feature>
<dbReference type="GO" id="GO:0016114">
    <property type="term" value="P:terpenoid biosynthetic process"/>
    <property type="evidence" value="ECO:0007669"/>
    <property type="project" value="TreeGrafter"/>
</dbReference>
<evidence type="ECO:0000256" key="9">
    <source>
        <dbReference type="ARBA" id="ARBA00049063"/>
    </source>
</evidence>
<keyword evidence="7 10" id="KW-0067">ATP-binding</keyword>
<dbReference type="Gene3D" id="3.40.1160.10">
    <property type="entry name" value="Acetylglutamate kinase-like"/>
    <property type="match status" value="1"/>
</dbReference>
<keyword evidence="6" id="KW-0418">Kinase</keyword>
<feature type="binding site" evidence="10">
    <location>
        <position position="192"/>
    </location>
    <ligand>
        <name>ATP</name>
        <dbReference type="ChEBI" id="CHEBI:30616"/>
    </ligand>
</feature>
<evidence type="ECO:0000256" key="8">
    <source>
        <dbReference type="ARBA" id="ARBA00023229"/>
    </source>
</evidence>
<dbReference type="EC" id="2.7.4.26" evidence="2"/>
<evidence type="ECO:0000313" key="13">
    <source>
        <dbReference type="EMBL" id="KYR00538.1"/>
    </source>
</evidence>
<accession>A0A152A2S0</accession>
<dbReference type="InParanoid" id="A0A152A2S0"/>